<reference evidence="1 2" key="1">
    <citation type="journal article" date="2017" name="BMC Genomics">
        <title>Comparative and functional genomics of the Lactococcus lactis taxon; insights into evolution and niche adaptation.</title>
        <authorList>
            <person name="Kelleher P."/>
            <person name="Bottacini F."/>
            <person name="Mahony J."/>
            <person name="Kilcawley K.N."/>
            <person name="van Sinderen D."/>
        </authorList>
    </citation>
    <scope>NUCLEOTIDE SEQUENCE [LARGE SCALE GENOMIC DNA]</scope>
    <source>
        <strain evidence="1 2">JM1</strain>
        <plasmid evidence="2">pmpjm1</plasmid>
    </source>
</reference>
<evidence type="ECO:0000313" key="2">
    <source>
        <dbReference type="Proteomes" id="UP000191806"/>
    </source>
</evidence>
<sequence length="118" mass="13723">MTVERSYSSYEAIRTYHDKGMMKWGAFATNDLTDAQNLFADEDKKDKVTTPLSPHQIINLISQSYINQVQLKLKYQSKQDIKELYGFISDLKDNQIRFKSSNKIFLIPIENIVNLSQI</sequence>
<evidence type="ECO:0008006" key="3">
    <source>
        <dbReference type="Google" id="ProtNLM"/>
    </source>
</evidence>
<dbReference type="Proteomes" id="UP000191806">
    <property type="component" value="Plasmid pJM1A"/>
</dbReference>
<proteinExistence type="predicted"/>
<dbReference type="EMBL" id="CP016746">
    <property type="protein sequence ID" value="ARE27138.1"/>
    <property type="molecule type" value="Genomic_DNA"/>
</dbReference>
<protein>
    <recommendedName>
        <fullName evidence="3">YolD-like family protein</fullName>
    </recommendedName>
</protein>
<name>A0A1V0PDF2_LACLC</name>
<gene>
    <name evidence="1" type="ORF">LLJM1_04050</name>
</gene>
<dbReference type="AlphaFoldDB" id="A0A1V0PDF2"/>
<keyword evidence="1" id="KW-0614">Plasmid</keyword>
<accession>A0A1V0PDF2</accession>
<dbReference type="RefSeq" id="WP_063280574.1">
    <property type="nucleotide sequence ID" value="NZ_CP016746.2"/>
</dbReference>
<evidence type="ECO:0000313" key="1">
    <source>
        <dbReference type="EMBL" id="ARE27138.1"/>
    </source>
</evidence>
<geneLocation type="plasmid" evidence="2">
    <name>pmpjm1</name>
</geneLocation>
<organism evidence="1 2">
    <name type="scientific">Lactococcus lactis subsp. cremoris</name>
    <name type="common">Streptococcus cremoris</name>
    <dbReference type="NCBI Taxonomy" id="1359"/>
    <lineage>
        <taxon>Bacteria</taxon>
        <taxon>Bacillati</taxon>
        <taxon>Bacillota</taxon>
        <taxon>Bacilli</taxon>
        <taxon>Lactobacillales</taxon>
        <taxon>Streptococcaceae</taxon>
        <taxon>Lactococcus</taxon>
    </lineage>
</organism>